<accession>A0A7J7N1F7</accession>
<dbReference type="Pfam" id="PF05056">
    <property type="entry name" value="DUF674"/>
    <property type="match status" value="1"/>
</dbReference>
<protein>
    <submittedName>
        <fullName evidence="1">Uncharacterized protein</fullName>
    </submittedName>
</protein>
<gene>
    <name evidence="1" type="ORF">GIB67_007604</name>
</gene>
<evidence type="ECO:0000313" key="1">
    <source>
        <dbReference type="EMBL" id="KAF6160963.1"/>
    </source>
</evidence>
<dbReference type="InterPro" id="IPR007750">
    <property type="entry name" value="DUF674"/>
</dbReference>
<keyword evidence="2" id="KW-1185">Reference proteome</keyword>
<evidence type="ECO:0000313" key="2">
    <source>
        <dbReference type="Proteomes" id="UP000541444"/>
    </source>
</evidence>
<dbReference type="AlphaFoldDB" id="A0A7J7N1F7"/>
<sequence length="168" mass="19183">MESKHEVVVKLFMDEEKKQPLYLECYYDFVDLLFSFLTLPLGTIIRLYSREDPFNLIGCMNKLYNSVRRLSVPALSTESCKRMLNGPQRASEIECSKLKLKHDYNEPTCYYVCMNHCVLSLEYGGLWSCGDETFTAATLKTSSFADDGAFVKGGFGMIYIITDDLQVT</sequence>
<reference evidence="1 2" key="1">
    <citation type="journal article" date="2020" name="IScience">
        <title>Genome Sequencing of the Endangered Kingdonia uniflora (Circaeasteraceae, Ranunculales) Reveals Potential Mechanisms of Evolutionary Specialization.</title>
        <authorList>
            <person name="Sun Y."/>
            <person name="Deng T."/>
            <person name="Zhang A."/>
            <person name="Moore M.J."/>
            <person name="Landis J.B."/>
            <person name="Lin N."/>
            <person name="Zhang H."/>
            <person name="Zhang X."/>
            <person name="Huang J."/>
            <person name="Zhang X."/>
            <person name="Sun H."/>
            <person name="Wang H."/>
        </authorList>
    </citation>
    <scope>NUCLEOTIDE SEQUENCE [LARGE SCALE GENOMIC DNA]</scope>
    <source>
        <strain evidence="1">TB1705</strain>
        <tissue evidence="1">Leaf</tissue>
    </source>
</reference>
<proteinExistence type="predicted"/>
<dbReference type="PANTHER" id="PTHR33103">
    <property type="entry name" value="OS01G0153900 PROTEIN"/>
    <property type="match status" value="1"/>
</dbReference>
<comment type="caution">
    <text evidence="1">The sequence shown here is derived from an EMBL/GenBank/DDBJ whole genome shotgun (WGS) entry which is preliminary data.</text>
</comment>
<dbReference type="PANTHER" id="PTHR33103:SF27">
    <property type="entry name" value="OS04G0594700 PROTEIN"/>
    <property type="match status" value="1"/>
</dbReference>
<dbReference type="OrthoDB" id="1277335at2759"/>
<organism evidence="1 2">
    <name type="scientific">Kingdonia uniflora</name>
    <dbReference type="NCBI Taxonomy" id="39325"/>
    <lineage>
        <taxon>Eukaryota</taxon>
        <taxon>Viridiplantae</taxon>
        <taxon>Streptophyta</taxon>
        <taxon>Embryophyta</taxon>
        <taxon>Tracheophyta</taxon>
        <taxon>Spermatophyta</taxon>
        <taxon>Magnoliopsida</taxon>
        <taxon>Ranunculales</taxon>
        <taxon>Circaeasteraceae</taxon>
        <taxon>Kingdonia</taxon>
    </lineage>
</organism>
<name>A0A7J7N1F7_9MAGN</name>
<dbReference type="Proteomes" id="UP000541444">
    <property type="component" value="Unassembled WGS sequence"/>
</dbReference>
<dbReference type="EMBL" id="JACGCM010001144">
    <property type="protein sequence ID" value="KAF6160963.1"/>
    <property type="molecule type" value="Genomic_DNA"/>
</dbReference>